<evidence type="ECO:0000256" key="3">
    <source>
        <dbReference type="ARBA" id="ARBA00022475"/>
    </source>
</evidence>
<dbReference type="Pfam" id="PF03176">
    <property type="entry name" value="MMPL"/>
    <property type="match status" value="2"/>
</dbReference>
<dbReference type="PROSITE" id="PS50156">
    <property type="entry name" value="SSD"/>
    <property type="match status" value="1"/>
</dbReference>
<evidence type="ECO:0000256" key="1">
    <source>
        <dbReference type="ARBA" id="ARBA00004651"/>
    </source>
</evidence>
<evidence type="ECO:0000256" key="5">
    <source>
        <dbReference type="ARBA" id="ARBA00022989"/>
    </source>
</evidence>
<feature type="transmembrane region" description="Helical" evidence="7">
    <location>
        <begin position="308"/>
        <end position="331"/>
    </location>
</feature>
<evidence type="ECO:0000256" key="6">
    <source>
        <dbReference type="ARBA" id="ARBA00023136"/>
    </source>
</evidence>
<dbReference type="Proteomes" id="UP001500957">
    <property type="component" value="Unassembled WGS sequence"/>
</dbReference>
<feature type="transmembrane region" description="Helical" evidence="7">
    <location>
        <begin position="278"/>
        <end position="296"/>
    </location>
</feature>
<keyword evidence="6 7" id="KW-0472">Membrane</keyword>
<comment type="subcellular location">
    <subcellularLocation>
        <location evidence="1">Cell membrane</location>
        <topology evidence="1">Multi-pass membrane protein</topology>
    </subcellularLocation>
</comment>
<evidence type="ECO:0000256" key="2">
    <source>
        <dbReference type="ARBA" id="ARBA00010157"/>
    </source>
</evidence>
<dbReference type="PANTHER" id="PTHR33406">
    <property type="entry name" value="MEMBRANE PROTEIN MJ1562-RELATED"/>
    <property type="match status" value="1"/>
</dbReference>
<dbReference type="InterPro" id="IPR004869">
    <property type="entry name" value="MMPL_dom"/>
</dbReference>
<keyword evidence="5 7" id="KW-1133">Transmembrane helix</keyword>
<comment type="similarity">
    <text evidence="2">Belongs to the resistance-nodulation-cell division (RND) (TC 2.A.6) family. MmpL subfamily.</text>
</comment>
<accession>A0ABN1GF48</accession>
<feature type="transmembrane region" description="Helical" evidence="7">
    <location>
        <begin position="541"/>
        <end position="560"/>
    </location>
</feature>
<comment type="caution">
    <text evidence="9">The sequence shown here is derived from an EMBL/GenBank/DDBJ whole genome shotgun (WGS) entry which is preliminary data.</text>
</comment>
<evidence type="ECO:0000313" key="9">
    <source>
        <dbReference type="EMBL" id="GAA0610244.1"/>
    </source>
</evidence>
<dbReference type="EMBL" id="BAAAHE010000008">
    <property type="protein sequence ID" value="GAA0610244.1"/>
    <property type="molecule type" value="Genomic_DNA"/>
</dbReference>
<protein>
    <submittedName>
        <fullName evidence="9">MMPL family transporter</fullName>
    </submittedName>
</protein>
<feature type="transmembrane region" description="Helical" evidence="7">
    <location>
        <begin position="580"/>
        <end position="600"/>
    </location>
</feature>
<feature type="transmembrane region" description="Helical" evidence="7">
    <location>
        <begin position="204"/>
        <end position="224"/>
    </location>
</feature>
<feature type="transmembrane region" description="Helical" evidence="7">
    <location>
        <begin position="230"/>
        <end position="251"/>
    </location>
</feature>
<evidence type="ECO:0000313" key="10">
    <source>
        <dbReference type="Proteomes" id="UP001500957"/>
    </source>
</evidence>
<dbReference type="RefSeq" id="WP_344602332.1">
    <property type="nucleotide sequence ID" value="NZ_BAAAHE010000008.1"/>
</dbReference>
<feature type="transmembrane region" description="Helical" evidence="7">
    <location>
        <begin position="15"/>
        <end position="38"/>
    </location>
</feature>
<proteinExistence type="inferred from homology"/>
<feature type="transmembrane region" description="Helical" evidence="7">
    <location>
        <begin position="649"/>
        <end position="672"/>
    </location>
</feature>
<feature type="transmembrane region" description="Helical" evidence="7">
    <location>
        <begin position="621"/>
        <end position="643"/>
    </location>
</feature>
<dbReference type="Gene3D" id="1.20.1640.10">
    <property type="entry name" value="Multidrug efflux transporter AcrB transmembrane domain"/>
    <property type="match status" value="2"/>
</dbReference>
<reference evidence="9 10" key="1">
    <citation type="journal article" date="2019" name="Int. J. Syst. Evol. Microbiol.">
        <title>The Global Catalogue of Microorganisms (GCM) 10K type strain sequencing project: providing services to taxonomists for standard genome sequencing and annotation.</title>
        <authorList>
            <consortium name="The Broad Institute Genomics Platform"/>
            <consortium name="The Broad Institute Genome Sequencing Center for Infectious Disease"/>
            <person name="Wu L."/>
            <person name="Ma J."/>
        </authorList>
    </citation>
    <scope>NUCLEOTIDE SEQUENCE [LARGE SCALE GENOMIC DNA]</scope>
    <source>
        <strain evidence="9 10">JCM 10671</strain>
    </source>
</reference>
<feature type="transmembrane region" description="Helical" evidence="7">
    <location>
        <begin position="514"/>
        <end position="534"/>
    </location>
</feature>
<sequence length="750" mass="78593">MFEALGRRTYRSRRWVLGLAGVFVLVAVTWGVGVFSALTQGGFEDPGSESAKALTRIEAIADGAGDADVVAIYTDPDRTVDDTGFRNTVVETLQDLPAGEVAGFSTYWSTGSDAFVSADRHSTFATVTLAGVSDEEKEEAFAAVRDHLRAPGLQTELGGPSAVYSDVSSQVESDIARAEALSLPIVFLLLVIVFGSLTAAAMPLVIGGLAILGAFTMLHVLTLFTDVSIFAINIVTMLGLGLAVDYALFVVSRFREELPRAATVEDALVRTMATAGRTVAFSGLTVAVSLASLLLFPQPFLQSMGFGGMAAVLVAMIGALTVLPALLGLLGHRIDALRVPRPWRRAGGATGGVWARVAHGVMRRPLAVAGAVIALLLVLGTPFLRAEFGGVDSRVLPAGTESRVVDEKLASQFPADPSATIDVVLDGADAGTATSYVDRLRSLPGVTGAEVVAAGDGAVRIAVHHDELPTSREARGLVADIRDVRAPAGTEVLVGGESAELVDLLAGLRGTLPWMALFVGIVTLLLLFAAFGSVVLPLKALVMNVLSLGAAFGAVVWIFQDGHLSGLLDFTPTGAVEASNPILMLAIAFGLSMDYEVFLLSRIREEWDRTGDNTGAVATGLARTGGIITSAALLLIVVIGAFATSGITFIKMIGVGLVIAILVDATIVRGLLVPATMRLLGTANWWAPGPLRRAWERYGFREGEGFVAEEPIRRPQLVPIVLPAVDPVYLGTDLDPLYDENAPLPAPVSG</sequence>
<dbReference type="InterPro" id="IPR050545">
    <property type="entry name" value="Mycobact_MmpL"/>
</dbReference>
<evidence type="ECO:0000259" key="8">
    <source>
        <dbReference type="PROSITE" id="PS50156"/>
    </source>
</evidence>
<feature type="transmembrane region" description="Helical" evidence="7">
    <location>
        <begin position="366"/>
        <end position="384"/>
    </location>
</feature>
<organism evidence="9 10">
    <name type="scientific">Sporichthya brevicatena</name>
    <dbReference type="NCBI Taxonomy" id="171442"/>
    <lineage>
        <taxon>Bacteria</taxon>
        <taxon>Bacillati</taxon>
        <taxon>Actinomycetota</taxon>
        <taxon>Actinomycetes</taxon>
        <taxon>Sporichthyales</taxon>
        <taxon>Sporichthyaceae</taxon>
        <taxon>Sporichthya</taxon>
    </lineage>
</organism>
<keyword evidence="3" id="KW-1003">Cell membrane</keyword>
<dbReference type="InterPro" id="IPR000731">
    <property type="entry name" value="SSD"/>
</dbReference>
<evidence type="ECO:0000256" key="7">
    <source>
        <dbReference type="SAM" id="Phobius"/>
    </source>
</evidence>
<name>A0ABN1GF48_9ACTN</name>
<evidence type="ECO:0000256" key="4">
    <source>
        <dbReference type="ARBA" id="ARBA00022692"/>
    </source>
</evidence>
<gene>
    <name evidence="9" type="ORF">GCM10009547_10330</name>
</gene>
<feature type="domain" description="SSD" evidence="8">
    <location>
        <begin position="209"/>
        <end position="329"/>
    </location>
</feature>
<keyword evidence="4 7" id="KW-0812">Transmembrane</keyword>
<dbReference type="PANTHER" id="PTHR33406:SF11">
    <property type="entry name" value="MEMBRANE PROTEIN SCO6666-RELATED"/>
    <property type="match status" value="1"/>
</dbReference>
<dbReference type="SUPFAM" id="SSF82866">
    <property type="entry name" value="Multidrug efflux transporter AcrB transmembrane domain"/>
    <property type="match status" value="2"/>
</dbReference>
<feature type="transmembrane region" description="Helical" evidence="7">
    <location>
        <begin position="180"/>
        <end position="197"/>
    </location>
</feature>
<keyword evidence="10" id="KW-1185">Reference proteome</keyword>